<comment type="subcellular location">
    <subcellularLocation>
        <location evidence="1">Cytoplasm</location>
    </subcellularLocation>
</comment>
<dbReference type="PIRSF" id="PIRSF001238">
    <property type="entry name" value="IadA"/>
    <property type="match status" value="1"/>
</dbReference>
<comment type="cofactor">
    <cofactor evidence="1 4">
        <name>Zn(2+)</name>
        <dbReference type="ChEBI" id="CHEBI:29105"/>
    </cofactor>
    <text evidence="1 4">Binds 2 Zn(2+) ions per subunit.</text>
</comment>
<dbReference type="RefSeq" id="WP_007016829.1">
    <property type="nucleotide sequence ID" value="NZ_AAQH01000032.1"/>
</dbReference>
<feature type="binding site" evidence="4">
    <location>
        <position position="224"/>
    </location>
    <ligand>
        <name>Zn(2+)</name>
        <dbReference type="ChEBI" id="CHEBI:29105"/>
        <label>2</label>
        <note>catalytic</note>
    </ligand>
</feature>
<comment type="function">
    <text evidence="1">Catalyzes the hydrolytic cleavage of a subset of L-isoaspartyl (L-beta-aspartyl) dipeptides. Used to degrade proteins damaged by L-isoaspartyl residues formation.</text>
</comment>
<keyword evidence="1 4" id="KW-0862">Zinc</keyword>
<keyword evidence="1 4" id="KW-0479">Metal-binding</keyword>
<keyword evidence="1" id="KW-0645">Protease</keyword>
<gene>
    <name evidence="6" type="ORF">RED65_02519</name>
</gene>
<evidence type="ECO:0000256" key="2">
    <source>
        <dbReference type="PIRSR" id="PIRSR001238-1"/>
    </source>
</evidence>
<dbReference type="InterPro" id="IPR011059">
    <property type="entry name" value="Metal-dep_hydrolase_composite"/>
</dbReference>
<dbReference type="OrthoDB" id="9776455at2"/>
<name>Q1MXW1_9GAMM</name>
<evidence type="ECO:0000313" key="7">
    <source>
        <dbReference type="Proteomes" id="UP000004263"/>
    </source>
</evidence>
<feature type="binding site" evidence="3">
    <location>
        <position position="99"/>
    </location>
    <ligand>
        <name>substrate</name>
    </ligand>
</feature>
<dbReference type="InterPro" id="IPR050378">
    <property type="entry name" value="Metallo-dep_Hydrolases_sf"/>
</dbReference>
<dbReference type="GO" id="GO:0016810">
    <property type="term" value="F:hydrolase activity, acting on carbon-nitrogen (but not peptide) bonds"/>
    <property type="evidence" value="ECO:0007669"/>
    <property type="project" value="InterPro"/>
</dbReference>
<protein>
    <recommendedName>
        <fullName evidence="1">Isoaspartyl dipeptidase</fullName>
        <ecNumber evidence="1">3.4.19.-</ecNumber>
    </recommendedName>
</protein>
<keyword evidence="1" id="KW-0378">Hydrolase</keyword>
<dbReference type="GO" id="GO:0006508">
    <property type="term" value="P:proteolysis"/>
    <property type="evidence" value="ECO:0007669"/>
    <property type="project" value="UniProtKB-KW"/>
</dbReference>
<comment type="similarity">
    <text evidence="1">Belongs to the peptidase M38 family.</text>
</comment>
<dbReference type="STRING" id="207949.RED65_02519"/>
<accession>Q1MXW1</accession>
<sequence length="390" mass="41661">MFTLIKNSEVYAPHYLGKCDVLIADGRIAYIDSEIDFAMGELIDVVDANGKILTPGFVDSLVHITGGGGEGGFNTRTPELDFFDAVNAGVTSMVGALGTDATTRTLGDLFGKTQALNADGLNCFMYTGSYEIPVKNISGSLRDDIIFIDPVIGVGEIAIADKRGSQPTTHELARIAADARVGGLLSGKSGIVMIHTGASETYLDILHETCRDYDVGINQFYPTHINRTLSLLQAGAEFTKQGGTIDLTASTNDHLIRTGDIPAGEGLAKLLNMGVSPDKITFSSDAQGSLPHFDANGRLDGLDIGSISSLHFEMVRAVKDYDITLDKSLACITRNPAKVLGLKQKGEVKKGFDADLCLLDRDSLAVNSVMSRGKWLKLNNKIVGKTAFSH</sequence>
<dbReference type="InterPro" id="IPR010229">
    <property type="entry name" value="Pept_M38_dipep"/>
</dbReference>
<dbReference type="InterPro" id="IPR006680">
    <property type="entry name" value="Amidohydro-rel"/>
</dbReference>
<organism evidence="6 7">
    <name type="scientific">Bermanella marisrubri</name>
    <dbReference type="NCBI Taxonomy" id="207949"/>
    <lineage>
        <taxon>Bacteria</taxon>
        <taxon>Pseudomonadati</taxon>
        <taxon>Pseudomonadota</taxon>
        <taxon>Gammaproteobacteria</taxon>
        <taxon>Oceanospirillales</taxon>
        <taxon>Oceanospirillaceae</taxon>
        <taxon>Bermanella</taxon>
    </lineage>
</organism>
<dbReference type="InterPro" id="IPR032466">
    <property type="entry name" value="Metal_Hydrolase"/>
</dbReference>
<keyword evidence="7" id="KW-1185">Reference proteome</keyword>
<feature type="domain" description="Amidohydrolase-related" evidence="5">
    <location>
        <begin position="267"/>
        <end position="375"/>
    </location>
</feature>
<keyword evidence="1" id="KW-0482">Metalloprotease</keyword>
<dbReference type="AlphaFoldDB" id="Q1MXW1"/>
<evidence type="ECO:0000256" key="4">
    <source>
        <dbReference type="PIRSR" id="PIRSR001238-3"/>
    </source>
</evidence>
<reference evidence="6 7" key="1">
    <citation type="submission" date="2006-03" db="EMBL/GenBank/DDBJ databases">
        <authorList>
            <person name="Pinhassi J."/>
            <person name="Pedros-Alio C."/>
            <person name="Ferriera S."/>
            <person name="Johnson J."/>
            <person name="Kravitz S."/>
            <person name="Halpern A."/>
            <person name="Remington K."/>
            <person name="Beeson K."/>
            <person name="Tran B."/>
            <person name="Rogers Y.-H."/>
            <person name="Friedman R."/>
            <person name="Venter J.C."/>
        </authorList>
    </citation>
    <scope>NUCLEOTIDE SEQUENCE [LARGE SCALE GENOMIC DNA]</scope>
    <source>
        <strain evidence="6 7">RED65</strain>
    </source>
</reference>
<dbReference type="EC" id="3.4.19.-" evidence="1"/>
<evidence type="ECO:0000256" key="1">
    <source>
        <dbReference type="PIRNR" id="PIRNR001238"/>
    </source>
</evidence>
<evidence type="ECO:0000259" key="5">
    <source>
        <dbReference type="Pfam" id="PF01979"/>
    </source>
</evidence>
<dbReference type="HOGENOM" id="CLU_058216_0_0_6"/>
<feature type="active site" description="Proton acceptor" evidence="2">
    <location>
        <position position="285"/>
    </location>
</feature>
<feature type="binding site" evidence="3">
    <location>
        <position position="163"/>
    </location>
    <ligand>
        <name>substrate</name>
    </ligand>
</feature>
<dbReference type="PANTHER" id="PTHR11647:SF1">
    <property type="entry name" value="COLLAPSIN RESPONSE MEDIATOR PROTEIN"/>
    <property type="match status" value="1"/>
</dbReference>
<feature type="binding site" evidence="3">
    <location>
        <position position="130"/>
    </location>
    <ligand>
        <name>substrate</name>
    </ligand>
</feature>
<dbReference type="SUPFAM" id="SSF51338">
    <property type="entry name" value="Composite domain of metallo-dependent hydrolases"/>
    <property type="match status" value="1"/>
</dbReference>
<feature type="binding site" evidence="3">
    <location>
        <position position="227"/>
    </location>
    <ligand>
        <name>substrate</name>
    </ligand>
</feature>
<dbReference type="SUPFAM" id="SSF51556">
    <property type="entry name" value="Metallo-dependent hydrolases"/>
    <property type="match status" value="1"/>
</dbReference>
<feature type="binding site" evidence="4">
    <location>
        <position position="285"/>
    </location>
    <ligand>
        <name>Zn(2+)</name>
        <dbReference type="ChEBI" id="CHEBI:29105"/>
        <label>1</label>
        <note>catalytic</note>
    </ligand>
</feature>
<dbReference type="Proteomes" id="UP000004263">
    <property type="component" value="Unassembled WGS sequence"/>
</dbReference>
<dbReference type="Pfam" id="PF01979">
    <property type="entry name" value="Amidohydro_1"/>
    <property type="match status" value="1"/>
</dbReference>
<dbReference type="GO" id="GO:0008798">
    <property type="term" value="F:beta-aspartyl-peptidase activity"/>
    <property type="evidence" value="ECO:0007669"/>
    <property type="project" value="InterPro"/>
</dbReference>
<dbReference type="GO" id="GO:0005737">
    <property type="term" value="C:cytoplasm"/>
    <property type="evidence" value="ECO:0007669"/>
    <property type="project" value="UniProtKB-SubCell"/>
</dbReference>
<evidence type="ECO:0000256" key="3">
    <source>
        <dbReference type="PIRSR" id="PIRSR001238-2"/>
    </source>
</evidence>
<feature type="binding site" evidence="3">
    <location>
        <begin position="68"/>
        <end position="70"/>
    </location>
    <ligand>
        <name>substrate</name>
    </ligand>
</feature>
<feature type="binding site" evidence="4">
    <location>
        <position position="63"/>
    </location>
    <ligand>
        <name>Zn(2+)</name>
        <dbReference type="ChEBI" id="CHEBI:29105"/>
        <label>1</label>
        <note>catalytic</note>
    </ligand>
</feature>
<dbReference type="GO" id="GO:0008237">
    <property type="term" value="F:metallopeptidase activity"/>
    <property type="evidence" value="ECO:0007669"/>
    <property type="project" value="UniProtKB-KW"/>
</dbReference>
<feature type="binding site" evidence="4">
    <location>
        <position position="195"/>
    </location>
    <ligand>
        <name>Zn(2+)</name>
        <dbReference type="ChEBI" id="CHEBI:29105"/>
        <label>2</label>
        <note>catalytic</note>
    </ligand>
</feature>
<dbReference type="GO" id="GO:0046872">
    <property type="term" value="F:metal ion binding"/>
    <property type="evidence" value="ECO:0007669"/>
    <property type="project" value="UniProtKB-KW"/>
</dbReference>
<dbReference type="Gene3D" id="2.30.40.10">
    <property type="entry name" value="Urease, subunit C, domain 1"/>
    <property type="match status" value="1"/>
</dbReference>
<dbReference type="NCBIfam" id="TIGR01975">
    <property type="entry name" value="isoAsp_dipep"/>
    <property type="match status" value="1"/>
</dbReference>
<dbReference type="EMBL" id="AAQH01000032">
    <property type="protein sequence ID" value="EAT10817.1"/>
    <property type="molecule type" value="Genomic_DNA"/>
</dbReference>
<comment type="caution">
    <text evidence="6">The sequence shown here is derived from an EMBL/GenBank/DDBJ whole genome shotgun (WGS) entry which is preliminary data.</text>
</comment>
<evidence type="ECO:0000313" key="6">
    <source>
        <dbReference type="EMBL" id="EAT10817.1"/>
    </source>
</evidence>
<dbReference type="Gene3D" id="3.20.20.140">
    <property type="entry name" value="Metal-dependent hydrolases"/>
    <property type="match status" value="1"/>
</dbReference>
<proteinExistence type="inferred from homology"/>
<comment type="PTM">
    <text evidence="1">Carboxylation allows a single lysine to coordinate two zinc ions.</text>
</comment>
<dbReference type="PANTHER" id="PTHR11647">
    <property type="entry name" value="HYDRANTOINASE/DIHYDROPYRIMIDINASE FAMILY MEMBER"/>
    <property type="match status" value="1"/>
</dbReference>
<feature type="binding site" evidence="3">
    <location>
        <position position="289"/>
    </location>
    <ligand>
        <name>substrate</name>
    </ligand>
</feature>